<evidence type="ECO:0000256" key="1">
    <source>
        <dbReference type="SAM" id="MobiDB-lite"/>
    </source>
</evidence>
<comment type="caution">
    <text evidence="2">The sequence shown here is derived from an EMBL/GenBank/DDBJ whole genome shotgun (WGS) entry which is preliminary data.</text>
</comment>
<reference evidence="2 3" key="1">
    <citation type="journal article" date="2019" name="Sci. Rep.">
        <title>Orb-weaving spider Araneus ventricosus genome elucidates the spidroin gene catalogue.</title>
        <authorList>
            <person name="Kono N."/>
            <person name="Nakamura H."/>
            <person name="Ohtoshi R."/>
            <person name="Moran D.A.P."/>
            <person name="Shinohara A."/>
            <person name="Yoshida Y."/>
            <person name="Fujiwara M."/>
            <person name="Mori M."/>
            <person name="Tomita M."/>
            <person name="Arakawa K."/>
        </authorList>
    </citation>
    <scope>NUCLEOTIDE SEQUENCE [LARGE SCALE GENOMIC DNA]</scope>
</reference>
<evidence type="ECO:0000313" key="2">
    <source>
        <dbReference type="EMBL" id="GBN38751.1"/>
    </source>
</evidence>
<proteinExistence type="predicted"/>
<dbReference type="Proteomes" id="UP000499080">
    <property type="component" value="Unassembled WGS sequence"/>
</dbReference>
<organism evidence="2 3">
    <name type="scientific">Araneus ventricosus</name>
    <name type="common">Orbweaver spider</name>
    <name type="synonym">Epeira ventricosa</name>
    <dbReference type="NCBI Taxonomy" id="182803"/>
    <lineage>
        <taxon>Eukaryota</taxon>
        <taxon>Metazoa</taxon>
        <taxon>Ecdysozoa</taxon>
        <taxon>Arthropoda</taxon>
        <taxon>Chelicerata</taxon>
        <taxon>Arachnida</taxon>
        <taxon>Araneae</taxon>
        <taxon>Araneomorphae</taxon>
        <taxon>Entelegynae</taxon>
        <taxon>Araneoidea</taxon>
        <taxon>Araneidae</taxon>
        <taxon>Araneus</taxon>
    </lineage>
</organism>
<gene>
    <name evidence="2" type="ORF">AVEN_125188_1</name>
</gene>
<evidence type="ECO:0008006" key="4">
    <source>
        <dbReference type="Google" id="ProtNLM"/>
    </source>
</evidence>
<evidence type="ECO:0000313" key="3">
    <source>
        <dbReference type="Proteomes" id="UP000499080"/>
    </source>
</evidence>
<name>A0A4Y2NHG9_ARAVE</name>
<feature type="region of interest" description="Disordered" evidence="1">
    <location>
        <begin position="78"/>
        <end position="99"/>
    </location>
</feature>
<dbReference type="EMBL" id="BGPR01009234">
    <property type="protein sequence ID" value="GBN38751.1"/>
    <property type="molecule type" value="Genomic_DNA"/>
</dbReference>
<sequence length="99" mass="10917">MDPMNWGWQTTKHGLAPNTTIKNLSLQSLLTAVFCKCARGCRSTGSSKKSGFKCSANCANCKAHSCSNALPETDRQMLQLSEKNKDPDDAEEMGNLYYH</sequence>
<accession>A0A4Y2NHG9</accession>
<dbReference type="AlphaFoldDB" id="A0A4Y2NHG9"/>
<protein>
    <recommendedName>
        <fullName evidence="4">Tesmin/TSO1-like CXC domain-containing protein</fullName>
    </recommendedName>
</protein>
<keyword evidence="3" id="KW-1185">Reference proteome</keyword>